<keyword evidence="8" id="KW-1185">Reference proteome</keyword>
<dbReference type="SUPFAM" id="SSF53822">
    <property type="entry name" value="Periplasmic binding protein-like I"/>
    <property type="match status" value="1"/>
</dbReference>
<evidence type="ECO:0000256" key="5">
    <source>
        <dbReference type="SAM" id="SignalP"/>
    </source>
</evidence>
<dbReference type="InterPro" id="IPR028081">
    <property type="entry name" value="Leu-bd"/>
</dbReference>
<evidence type="ECO:0000256" key="3">
    <source>
        <dbReference type="ARBA" id="ARBA00022729"/>
    </source>
</evidence>
<dbReference type="GO" id="GO:0006865">
    <property type="term" value="P:amino acid transport"/>
    <property type="evidence" value="ECO:0007669"/>
    <property type="project" value="UniProtKB-KW"/>
</dbReference>
<accession>A0A1Y5RX48</accession>
<evidence type="ECO:0000256" key="2">
    <source>
        <dbReference type="ARBA" id="ARBA00022448"/>
    </source>
</evidence>
<dbReference type="InterPro" id="IPR028082">
    <property type="entry name" value="Peripla_BP_I"/>
</dbReference>
<reference evidence="7 8" key="1">
    <citation type="submission" date="2017-03" db="EMBL/GenBank/DDBJ databases">
        <authorList>
            <person name="Afonso C.L."/>
            <person name="Miller P.J."/>
            <person name="Scott M.A."/>
            <person name="Spackman E."/>
            <person name="Goraichik I."/>
            <person name="Dimitrov K.M."/>
            <person name="Suarez D.L."/>
            <person name="Swayne D.E."/>
        </authorList>
    </citation>
    <scope>NUCLEOTIDE SEQUENCE [LARGE SCALE GENOMIC DNA]</scope>
    <source>
        <strain evidence="7 8">CECT 7691</strain>
    </source>
</reference>
<organism evidence="7 8">
    <name type="scientific">Oceanibacterium hippocampi</name>
    <dbReference type="NCBI Taxonomy" id="745714"/>
    <lineage>
        <taxon>Bacteria</taxon>
        <taxon>Pseudomonadati</taxon>
        <taxon>Pseudomonadota</taxon>
        <taxon>Alphaproteobacteria</taxon>
        <taxon>Sneathiellales</taxon>
        <taxon>Sneathiellaceae</taxon>
        <taxon>Oceanibacterium</taxon>
    </lineage>
</organism>
<name>A0A1Y5RX48_9PROT</name>
<feature type="domain" description="Leucine-binding protein" evidence="6">
    <location>
        <begin position="40"/>
        <end position="378"/>
    </location>
</feature>
<keyword evidence="4" id="KW-0029">Amino-acid transport</keyword>
<evidence type="ECO:0000313" key="8">
    <source>
        <dbReference type="Proteomes" id="UP000193200"/>
    </source>
</evidence>
<dbReference type="PRINTS" id="PR00337">
    <property type="entry name" value="LEUILEVALBP"/>
</dbReference>
<keyword evidence="3 5" id="KW-0732">Signal</keyword>
<dbReference type="AlphaFoldDB" id="A0A1Y5RX48"/>
<dbReference type="Proteomes" id="UP000193200">
    <property type="component" value="Unassembled WGS sequence"/>
</dbReference>
<dbReference type="InParanoid" id="A0A1Y5RX48"/>
<comment type="similarity">
    <text evidence="1">Belongs to the leucine-binding protein family.</text>
</comment>
<proteinExistence type="inferred from homology"/>
<keyword evidence="2" id="KW-0813">Transport</keyword>
<dbReference type="InterPro" id="IPR000709">
    <property type="entry name" value="Leu_Ile_Val-bd"/>
</dbReference>
<dbReference type="PROSITE" id="PS51318">
    <property type="entry name" value="TAT"/>
    <property type="match status" value="1"/>
</dbReference>
<evidence type="ECO:0000256" key="4">
    <source>
        <dbReference type="ARBA" id="ARBA00022970"/>
    </source>
</evidence>
<feature type="chain" id="PRO_5012486742" evidence="5">
    <location>
        <begin position="38"/>
        <end position="396"/>
    </location>
</feature>
<dbReference type="InterPro" id="IPR006311">
    <property type="entry name" value="TAT_signal"/>
</dbReference>
<dbReference type="Pfam" id="PF13458">
    <property type="entry name" value="Peripla_BP_6"/>
    <property type="match status" value="1"/>
</dbReference>
<dbReference type="EMBL" id="FWFR01000001">
    <property type="protein sequence ID" value="SLN27002.1"/>
    <property type="molecule type" value="Genomic_DNA"/>
</dbReference>
<dbReference type="RefSeq" id="WP_217807789.1">
    <property type="nucleotide sequence ID" value="NZ_FWFR01000001.1"/>
</dbReference>
<feature type="signal peptide" evidence="5">
    <location>
        <begin position="1"/>
        <end position="37"/>
    </location>
</feature>
<evidence type="ECO:0000313" key="7">
    <source>
        <dbReference type="EMBL" id="SLN27002.1"/>
    </source>
</evidence>
<dbReference type="Gene3D" id="3.40.50.2300">
    <property type="match status" value="2"/>
</dbReference>
<evidence type="ECO:0000259" key="6">
    <source>
        <dbReference type="Pfam" id="PF13458"/>
    </source>
</evidence>
<sequence length="396" mass="42896">MKTFNSKFTRRRVLTSAAGVAGGAAVMSVAAPFVARAAETIKLGVLLPFSGGLELFGQQGTQGIGMAVDEANAAGGVLGRQIEIVKADNRTDPKTSVERAAQLIQRDKVHAIIGPVTSAARDAIKSTVERYKTPLLYATDYEGGVCSKTISCYSALPAHYVDPLMPYLQETVGESFYLFGADYVWPQQMNKAIRRVIEGANGTVVGEEYTPFGMKDFATTIRKIEESGAKCVVLTVPGADGITFVKQFTAAGMKSKCRIAFMGFNENYLPGLSDEESNGIIGCSHFIQTLDRPEAHDFVARQKAKFGDDVTVSYYVDSHYGITKFFIEAIRRADSDQKDKIMAALPGQTLTVGNGEVTLRPEDLHVDLNMLIFEAQGGKLNQQKYIGRISAPSQCA</sequence>
<evidence type="ECO:0000256" key="1">
    <source>
        <dbReference type="ARBA" id="ARBA00010062"/>
    </source>
</evidence>
<dbReference type="CDD" id="cd06331">
    <property type="entry name" value="PBP1_AmiC-like"/>
    <property type="match status" value="1"/>
</dbReference>
<dbReference type="PANTHER" id="PTHR47628:SF1">
    <property type="entry name" value="ALIPHATIC AMIDASE EXPRESSION-REGULATING PROTEIN"/>
    <property type="match status" value="1"/>
</dbReference>
<gene>
    <name evidence="7" type="primary">amiC_1</name>
    <name evidence="7" type="ORF">OCH7691_00872</name>
</gene>
<dbReference type="PANTHER" id="PTHR47628">
    <property type="match status" value="1"/>
</dbReference>
<protein>
    <submittedName>
        <fullName evidence="7">Aliphatic amidase expression-regulating protein</fullName>
    </submittedName>
</protein>